<feature type="domain" description="BTB" evidence="2">
    <location>
        <begin position="1359"/>
        <end position="1426"/>
    </location>
</feature>
<dbReference type="Pfam" id="PF00651">
    <property type="entry name" value="BTB"/>
    <property type="match status" value="1"/>
</dbReference>
<feature type="compositionally biased region" description="Basic and acidic residues" evidence="1">
    <location>
        <begin position="2158"/>
        <end position="2171"/>
    </location>
</feature>
<dbReference type="EnsemblMetazoa" id="AQUA011118-RA">
    <property type="protein sequence ID" value="AQUA011118-PA"/>
    <property type="gene ID" value="AQUA011118"/>
</dbReference>
<evidence type="ECO:0000313" key="3">
    <source>
        <dbReference type="EnsemblMetazoa" id="AQUA011118-PA"/>
    </source>
</evidence>
<feature type="region of interest" description="Disordered" evidence="1">
    <location>
        <begin position="2064"/>
        <end position="2122"/>
    </location>
</feature>
<proteinExistence type="predicted"/>
<feature type="region of interest" description="Disordered" evidence="1">
    <location>
        <begin position="73"/>
        <end position="119"/>
    </location>
</feature>
<feature type="region of interest" description="Disordered" evidence="1">
    <location>
        <begin position="371"/>
        <end position="392"/>
    </location>
</feature>
<sequence>MESQRILSSPSNGDDTETDSISCYVVDAAELPPADSTGCATAGIVNVQYRLEAGSDSHLRKGLNRISSDSASTYELVDAGSPQSPAASDTSDGHGMDGDDDDDGEEEDEEEEEEDEMWSNIVRINNATVATVAELAAANEVEEGETLVNEIEYEVQEASGAGALDREAPDGGVACAELLQRKRFDLARSSTKEEKQRHNEEIVIMKSNSLSDTTMLADGGSSPWEPGDVEDGIGQDGAEPVEELLEEDDRKQGGVLAQPAPSFGGPSKPCFIDASSLFDDDEVVYPSFQEIAPPAPLPNCRSVRSEAEGAESAGSIQLATILCDDEKLRATAAAAEKITIKPVEVKDQFAAGPSNDYLACKLKLAEPANQRELLPEVPSTNGNGENERDEVLARQEAERKQGTFLFQHSIQQYSGHLLDASLQFAPEETYSDLSLPSVYSSSSEPNYGEYSSLTISDSQRYSLGGCSSVVGAGDERASGRLDSLRGGTSTSGYNSSSADYNSRTQATSDVESASHHYPPSTPFNSIVHLTSAASVPSALAANRAVQELSEDTGNETSRASSVDRESHSTPIRIPKRLQKHDESAPIVSGGASIEDFTPRQCESPSVRRRTDTCPIVSGGSISFDEPEERTAPRQLSKSGSGKSWVVDLKNCPDDAKTAAAAAAASLEASSAMHSGLEQSGQRSLGFFVDLGSLKTPEEEKSITVVNSRPRTARTELMKKSTGFYIDLSDDGSESARSATPKLSGGRMETPPPSASALTGPSRGESEEKQTAAAPDRKNMFSMFIDFGNDNGGGSSASTNGKPTMPRKLSMPQPLLANGRESVRPSSLGPAVGDECSNSKPYYMFVGPADGPPSVMRRAHANTTANGGASGSSAARNESKRHSWNTTVGESAAGGFHERRIASGSAYQRSTSVTSDRGIMNILDKIPLLSKTSSMSIDSSVSPFEDFTCSKSELSTCSNHSVSSNSAHSSNESKVSPKDGTHEGRPMEAPADGGAMVSSARKKRKDAKINETFDKSSQGSITDGILSSNEDGSPTSTTTDTDDVTFQNNPAEEEALLAGLQQPALGKESSQPLGEPIKLSAITSSNSSSTTTTTKQMETIVETVECSPRHTARSKPQHTMETLHATIEKQKQLLETVSENVESHASTTTSSFVKLSDMDKPPTAVSQLTTITKFELHSSGGGGGGGGSGGSGSGSNMSNSAGSSRVARLFECQKYNTIGSAIGASSQAMRQHQQQQQKASNYYHSNGGATSMERHSWNMSRSTGNNFVSLISSSVENSRSLSRLFPHLSKAFSSSLPSDVGMNGRNGQDGSEMMQSDFSCTSSITSSRSGIESIDESISSRQPRRLGEDLLKMFLQEIATDVTIEVEARKMRAHKCILRSRCQYFAAILAGSWVQNAGNVIALPGYSYAAVHFALCHIYSGASHPPEGISLMELAALSDLLGLEGLKEVTAYALKTNYCHNFHKPCVGCMDGVLQVLPVTLNHGLDDLYRKCLKWVCRHYVKLWSQKQFAQLPLDVVHRCRQQIVAHLSSESVLTTILDSEQLLTLLHPYKWSVEVENVVRDILETAYDYIADHFASLLASDAFLSLGQNYRWAIPHLEPVLLPAANNLSPDQACKSYPRATRLQKLLQAKVLTMTTTTSSTPMSSSDNTNVVNVYDKQAKTADGAGRKDYNLQEEEMDWCDEFVGMVNAILSAVEQCLIRQCARAMRVSSWQRMDVELRNKIQKLACLMETADERKSRSRYSYSSQTSSSSSVHSRTNDMRQVRLAIQAHNKRALENGQSQHHHSQSNRTQQTQTINTHQNELNAALLSSHKLAKHYATHEAAMAVPPVVERERTKQQQPNHATENGRISKTASKSHVPEPGKKASIAHTSSNGRQAANGIRMGVLSKASSGGGAPLPLASHKRSQSEDHANLKPSAASIKPEPMQNLRTKLSNVKPRYLEPKKPKNAANLHAQNNISSSGSSTRTSSPAMGHRKGTAKLQHPNHHPGHESNLSLDSLSSPAKLKGANAANAKLAPRATVGEMDVSIDSLAESMKSHSLKTSNTLSHESLIYQEYFKPKVINSIDQQQQQPPPVKNGFVKDKDHHREKRPGSGKSVGGGGGLTARPLPGGIKANHSSSSIPSAVSVRTNGINRTASSASVGSNGGSGGLVKRSFLSQRSREILARRTHEPKSNSTNSSNKSAASSPSLLLTRDKSTGSDITKSGSSASLTTPNAGGRKVFNTTLHLRRTAKLPEGTAPATGASNNRASTGSQERKTEKHTAKGGASQRTRAAAGSHGVADSRASLKGGVALENNCAPAVRDNGLVHAPMIVERIESKLERSNTFSIDASDNPLILQMME</sequence>
<feature type="compositionally biased region" description="Polar residues" evidence="1">
    <location>
        <begin position="2197"/>
        <end position="2213"/>
    </location>
</feature>
<dbReference type="PANTHER" id="PTHR22427:SF7">
    <property type="entry name" value="GH15728P"/>
    <property type="match status" value="1"/>
</dbReference>
<dbReference type="Pfam" id="PF26017">
    <property type="entry name" value="BACK_BTBD8"/>
    <property type="match status" value="1"/>
</dbReference>
<feature type="compositionally biased region" description="Basic and acidic residues" evidence="1">
    <location>
        <begin position="974"/>
        <end position="985"/>
    </location>
</feature>
<feature type="compositionally biased region" description="Polar residues" evidence="1">
    <location>
        <begin position="498"/>
        <end position="511"/>
    </location>
</feature>
<feature type="compositionally biased region" description="Polar residues" evidence="1">
    <location>
        <begin position="1837"/>
        <end position="1855"/>
    </location>
</feature>
<dbReference type="Gene3D" id="3.30.710.10">
    <property type="entry name" value="Potassium Channel Kv1.1, Chain A"/>
    <property type="match status" value="1"/>
</dbReference>
<feature type="compositionally biased region" description="Polar residues" evidence="1">
    <location>
        <begin position="2241"/>
        <end position="2251"/>
    </location>
</feature>
<feature type="region of interest" description="Disordered" evidence="1">
    <location>
        <begin position="1775"/>
        <end position="1795"/>
    </location>
</feature>
<name>A0A182XMM2_ANOQN</name>
<dbReference type="InterPro" id="IPR000210">
    <property type="entry name" value="BTB/POZ_dom"/>
</dbReference>
<feature type="compositionally biased region" description="Low complexity" evidence="1">
    <location>
        <begin position="1225"/>
        <end position="1239"/>
    </location>
</feature>
<dbReference type="SUPFAM" id="SSF54695">
    <property type="entry name" value="POZ domain"/>
    <property type="match status" value="1"/>
</dbReference>
<dbReference type="InterPro" id="IPR011333">
    <property type="entry name" value="SKP1/BTB/POZ_sf"/>
</dbReference>
<feature type="compositionally biased region" description="Basic residues" evidence="1">
    <location>
        <begin position="1972"/>
        <end position="1986"/>
    </location>
</feature>
<dbReference type="CDD" id="cd18286">
    <property type="entry name" value="BTB2_POZ_BTBD8"/>
    <property type="match status" value="1"/>
</dbReference>
<dbReference type="STRING" id="34691.A0A182XMM2"/>
<dbReference type="SMART" id="SM00225">
    <property type="entry name" value="BTB"/>
    <property type="match status" value="1"/>
</dbReference>
<feature type="compositionally biased region" description="Acidic residues" evidence="1">
    <location>
        <begin position="227"/>
        <end position="242"/>
    </location>
</feature>
<feature type="compositionally biased region" description="Polar residues" evidence="1">
    <location>
        <begin position="1991"/>
        <end position="2000"/>
    </location>
</feature>
<keyword evidence="4" id="KW-1185">Reference proteome</keyword>
<dbReference type="PANTHER" id="PTHR22427">
    <property type="entry name" value="GH15728P"/>
    <property type="match status" value="1"/>
</dbReference>
<protein>
    <submittedName>
        <fullName evidence="3">BTB domain-containing protein</fullName>
    </submittedName>
</protein>
<feature type="region of interest" description="Disordered" evidence="1">
    <location>
        <begin position="1174"/>
        <end position="1200"/>
    </location>
</feature>
<dbReference type="InterPro" id="IPR043225">
    <property type="entry name" value="BACK_BTBD8"/>
</dbReference>
<feature type="compositionally biased region" description="Low complexity" evidence="1">
    <location>
        <begin position="1740"/>
        <end position="1755"/>
    </location>
</feature>
<feature type="compositionally biased region" description="Low complexity" evidence="1">
    <location>
        <begin position="954"/>
        <end position="973"/>
    </location>
</feature>
<dbReference type="CDD" id="cd18490">
    <property type="entry name" value="BACK_BTBD8"/>
    <property type="match status" value="1"/>
</dbReference>
<feature type="region of interest" description="Disordered" evidence="1">
    <location>
        <begin position="1736"/>
        <end position="1758"/>
    </location>
</feature>
<evidence type="ECO:0000259" key="2">
    <source>
        <dbReference type="PROSITE" id="PS50097"/>
    </source>
</evidence>
<feature type="compositionally biased region" description="Polar residues" evidence="1">
    <location>
        <begin position="1014"/>
        <end position="1033"/>
    </location>
</feature>
<feature type="compositionally biased region" description="Polar residues" evidence="1">
    <location>
        <begin position="81"/>
        <end position="90"/>
    </location>
</feature>
<feature type="compositionally biased region" description="Low complexity" evidence="1">
    <location>
        <begin position="1958"/>
        <end position="1968"/>
    </location>
</feature>
<accession>A0A182XMM2</accession>
<evidence type="ECO:0000256" key="1">
    <source>
        <dbReference type="SAM" id="MobiDB-lite"/>
    </source>
</evidence>
<feature type="region of interest" description="Disordered" evidence="1">
    <location>
        <begin position="544"/>
        <end position="643"/>
    </location>
</feature>
<evidence type="ECO:0000313" key="4">
    <source>
        <dbReference type="Proteomes" id="UP000076407"/>
    </source>
</evidence>
<feature type="region of interest" description="Disordered" evidence="1">
    <location>
        <begin position="954"/>
        <end position="1044"/>
    </location>
</feature>
<feature type="compositionally biased region" description="Basic and acidic residues" evidence="1">
    <location>
        <begin position="473"/>
        <end position="483"/>
    </location>
</feature>
<feature type="compositionally biased region" description="Low complexity" evidence="1">
    <location>
        <begin position="1034"/>
        <end position="1044"/>
    </location>
</feature>
<feature type="compositionally biased region" description="Low complexity" evidence="1">
    <location>
        <begin position="486"/>
        <end position="497"/>
    </location>
</feature>
<feature type="region of interest" description="Disordered" evidence="1">
    <location>
        <begin position="861"/>
        <end position="896"/>
    </location>
</feature>
<feature type="region of interest" description="Disordered" evidence="1">
    <location>
        <begin position="472"/>
        <end position="517"/>
    </location>
</feature>
<feature type="compositionally biased region" description="Acidic residues" evidence="1">
    <location>
        <begin position="98"/>
        <end position="117"/>
    </location>
</feature>
<dbReference type="Proteomes" id="UP000076407">
    <property type="component" value="Unassembled WGS sequence"/>
</dbReference>
<feature type="region of interest" description="Disordered" evidence="1">
    <location>
        <begin position="1225"/>
        <end position="1246"/>
    </location>
</feature>
<feature type="compositionally biased region" description="Gly residues" evidence="1">
    <location>
        <begin position="1178"/>
        <end position="1192"/>
    </location>
</feature>
<feature type="region of interest" description="Disordered" evidence="1">
    <location>
        <begin position="1831"/>
        <end position="2000"/>
    </location>
</feature>
<feature type="compositionally biased region" description="Low complexity" evidence="1">
    <location>
        <begin position="861"/>
        <end position="874"/>
    </location>
</feature>
<feature type="compositionally biased region" description="Basic and acidic residues" evidence="1">
    <location>
        <begin position="763"/>
        <end position="777"/>
    </location>
</feature>
<feature type="compositionally biased region" description="Low complexity" evidence="1">
    <location>
        <begin position="2172"/>
        <end position="2190"/>
    </location>
</feature>
<feature type="region of interest" description="Disordered" evidence="1">
    <location>
        <begin position="212"/>
        <end position="242"/>
    </location>
</feature>
<reference evidence="3" key="1">
    <citation type="submission" date="2020-05" db="UniProtKB">
        <authorList>
            <consortium name="EnsemblMetazoa"/>
        </authorList>
    </citation>
    <scope>IDENTIFICATION</scope>
    <source>
        <strain evidence="3">SANGQUA</strain>
    </source>
</reference>
<organism evidence="3 4">
    <name type="scientific">Anopheles quadriannulatus</name>
    <name type="common">Mosquito</name>
    <dbReference type="NCBI Taxonomy" id="34691"/>
    <lineage>
        <taxon>Eukaryota</taxon>
        <taxon>Metazoa</taxon>
        <taxon>Ecdysozoa</taxon>
        <taxon>Arthropoda</taxon>
        <taxon>Hexapoda</taxon>
        <taxon>Insecta</taxon>
        <taxon>Pterygota</taxon>
        <taxon>Neoptera</taxon>
        <taxon>Endopterygota</taxon>
        <taxon>Diptera</taxon>
        <taxon>Nematocera</taxon>
        <taxon>Culicoidea</taxon>
        <taxon>Culicidae</taxon>
        <taxon>Anophelinae</taxon>
        <taxon>Anopheles</taxon>
    </lineage>
</organism>
<feature type="region of interest" description="Disordered" evidence="1">
    <location>
        <begin position="726"/>
        <end position="777"/>
    </location>
</feature>
<dbReference type="VEuPathDB" id="VectorBase:AQUA011118"/>
<dbReference type="PROSITE" id="PS50097">
    <property type="entry name" value="BTB"/>
    <property type="match status" value="1"/>
</dbReference>
<feature type="region of interest" description="Disordered" evidence="1">
    <location>
        <begin position="2134"/>
        <end position="2280"/>
    </location>
</feature>